<reference evidence="1 2" key="1">
    <citation type="submission" date="2020-07" db="EMBL/GenBank/DDBJ databases">
        <title>Metarhizium humberi genome.</title>
        <authorList>
            <person name="Lysoe E."/>
        </authorList>
    </citation>
    <scope>NUCLEOTIDE SEQUENCE [LARGE SCALE GENOMIC DNA]</scope>
    <source>
        <strain evidence="1 2">ESALQ1638</strain>
    </source>
</reference>
<dbReference type="SUPFAM" id="SSF63829">
    <property type="entry name" value="Calcium-dependent phosphotriesterase"/>
    <property type="match status" value="1"/>
</dbReference>
<dbReference type="InterPro" id="IPR051288">
    <property type="entry name" value="Serum_paraoxonase/arylesterase"/>
</dbReference>
<dbReference type="Gene3D" id="2.120.10.30">
    <property type="entry name" value="TolB, C-terminal domain"/>
    <property type="match status" value="1"/>
</dbReference>
<evidence type="ECO:0008006" key="3">
    <source>
        <dbReference type="Google" id="ProtNLM"/>
    </source>
</evidence>
<dbReference type="EMBL" id="JACEFI010000001">
    <property type="protein sequence ID" value="KAH0601836.1"/>
    <property type="molecule type" value="Genomic_DNA"/>
</dbReference>
<accession>A0A9P8MK28</accession>
<proteinExistence type="predicted"/>
<dbReference type="PANTHER" id="PTHR11799">
    <property type="entry name" value="PARAOXONASE"/>
    <property type="match status" value="1"/>
</dbReference>
<organism evidence="1 2">
    <name type="scientific">Metarhizium humberi</name>
    <dbReference type="NCBI Taxonomy" id="2596975"/>
    <lineage>
        <taxon>Eukaryota</taxon>
        <taxon>Fungi</taxon>
        <taxon>Dikarya</taxon>
        <taxon>Ascomycota</taxon>
        <taxon>Pezizomycotina</taxon>
        <taxon>Sordariomycetes</taxon>
        <taxon>Hypocreomycetidae</taxon>
        <taxon>Hypocreales</taxon>
        <taxon>Clavicipitaceae</taxon>
        <taxon>Metarhizium</taxon>
    </lineage>
</organism>
<dbReference type="PANTHER" id="PTHR11799:SF30">
    <property type="entry name" value="SERUM PARAOXONASE_ARYLESTERASE 2"/>
    <property type="match status" value="1"/>
</dbReference>
<name>A0A9P8MK28_9HYPO</name>
<keyword evidence="2" id="KW-1185">Reference proteome</keyword>
<evidence type="ECO:0000313" key="2">
    <source>
        <dbReference type="Proteomes" id="UP000764110"/>
    </source>
</evidence>
<dbReference type="AlphaFoldDB" id="A0A9P8MK28"/>
<gene>
    <name evidence="1" type="ORF">MHUMG1_00715</name>
</gene>
<dbReference type="Proteomes" id="UP000764110">
    <property type="component" value="Unassembled WGS sequence"/>
</dbReference>
<dbReference type="InterPro" id="IPR011042">
    <property type="entry name" value="6-blade_b-propeller_TolB-like"/>
</dbReference>
<comment type="caution">
    <text evidence="1">The sequence shown here is derived from an EMBL/GenBank/DDBJ whole genome shotgun (WGS) entry which is preliminary data.</text>
</comment>
<sequence length="419" mass="45686">MMHASEFNTAQFCSRSRHVQLEIYLADAKQTNQPVLLTAALSSLLYFRGRELLMVYTNAPGRLPEINTFSHHEIKFADRVRSCEDVLVLESRGVALLACDAGRERWNTVMGIFLPDPASASLYVYDYKDAAAPDASALRRVEMVGFAGEADFHTLGMAYDERTSTLFAANHAKAGPRIELFSLDLDRLVASHAGTIQHPLIHGPNSIALAGSRELYVSNDHYFLARRSKLLARAETFLGLPLGTVVHLKLSADKPGDVDEARVVARAAFANGVEVLNSTAVAVASTTRSAVYLYERRRDGSLAYASSIPVPFLPDNLSLHGGKLIIAGHPHFPSLVKFTASRHVCNDAAELARADDAMRAYCEQATATSWVAEWSEAEGLKSLYAGTEYPTSATAARDSKRGVGIISGLYAKGILVWRD</sequence>
<protein>
    <recommendedName>
        <fullName evidence="3">Six-bladed beta-propeller, TolB-like protein</fullName>
    </recommendedName>
</protein>
<evidence type="ECO:0000313" key="1">
    <source>
        <dbReference type="EMBL" id="KAH0601836.1"/>
    </source>
</evidence>